<dbReference type="GO" id="GO:0009311">
    <property type="term" value="P:oligosaccharide metabolic process"/>
    <property type="evidence" value="ECO:0007669"/>
    <property type="project" value="TreeGrafter"/>
</dbReference>
<evidence type="ECO:0000256" key="11">
    <source>
        <dbReference type="ARBA" id="ARBA00023180"/>
    </source>
</evidence>
<dbReference type="GO" id="GO:0006491">
    <property type="term" value="P:N-glycan processing"/>
    <property type="evidence" value="ECO:0007669"/>
    <property type="project" value="TreeGrafter"/>
</dbReference>
<dbReference type="AlphaFoldDB" id="H3B4B4"/>
<evidence type="ECO:0000313" key="14">
    <source>
        <dbReference type="Ensembl" id="ENSLACP00000016735.1"/>
    </source>
</evidence>
<dbReference type="HOGENOM" id="CLU_048583_1_1_1"/>
<evidence type="ECO:0000256" key="12">
    <source>
        <dbReference type="PIRSR" id="PIRSR005557-2"/>
    </source>
</evidence>
<dbReference type="EMBL" id="AFYH01089068">
    <property type="status" value="NOT_ANNOTATED_CDS"/>
    <property type="molecule type" value="Genomic_DNA"/>
</dbReference>
<dbReference type="GeneTree" id="ENSGT01030000234535"/>
<keyword evidence="9" id="KW-0472">Membrane</keyword>
<comment type="subcellular location">
    <subcellularLocation>
        <location evidence="1">Golgi apparatus membrane</location>
        <topology evidence="1">Single-pass type II membrane protein</topology>
    </subcellularLocation>
</comment>
<feature type="signal peptide" evidence="13">
    <location>
        <begin position="1"/>
        <end position="26"/>
    </location>
</feature>
<evidence type="ECO:0000256" key="6">
    <source>
        <dbReference type="ARBA" id="ARBA00022968"/>
    </source>
</evidence>
<evidence type="ECO:0000256" key="2">
    <source>
        <dbReference type="ARBA" id="ARBA00006003"/>
    </source>
</evidence>
<keyword evidence="4" id="KW-0808">Transferase</keyword>
<keyword evidence="7" id="KW-1133">Transmembrane helix</keyword>
<feature type="chain" id="PRO_5046843071" description="ST8 alpha-N-acetyl-neuraminide alpha-2,8-sialyltransferase 6" evidence="13">
    <location>
        <begin position="27"/>
        <end position="355"/>
    </location>
</feature>
<keyword evidence="6" id="KW-0735">Signal-anchor</keyword>
<dbReference type="PANTHER" id="PTHR11987">
    <property type="entry name" value="ALPHA-2,8-SIALYLTRANSFERASE"/>
    <property type="match status" value="1"/>
</dbReference>
<keyword evidence="11" id="KW-0325">Glycoprotein</keyword>
<dbReference type="Proteomes" id="UP000008672">
    <property type="component" value="Unassembled WGS sequence"/>
</dbReference>
<evidence type="ECO:0000256" key="1">
    <source>
        <dbReference type="ARBA" id="ARBA00004323"/>
    </source>
</evidence>
<evidence type="ECO:0008006" key="16">
    <source>
        <dbReference type="Google" id="ProtNLM"/>
    </source>
</evidence>
<evidence type="ECO:0000256" key="3">
    <source>
        <dbReference type="ARBA" id="ARBA00022676"/>
    </source>
</evidence>
<feature type="disulfide bond" evidence="12">
    <location>
        <begin position="147"/>
        <end position="294"/>
    </location>
</feature>
<dbReference type="PIRSF" id="PIRSF005557">
    <property type="entry name" value="Sialyl_trans"/>
    <property type="match status" value="1"/>
</dbReference>
<reference evidence="14" key="2">
    <citation type="submission" date="2025-08" db="UniProtKB">
        <authorList>
            <consortium name="Ensembl"/>
        </authorList>
    </citation>
    <scope>IDENTIFICATION</scope>
</reference>
<evidence type="ECO:0000256" key="5">
    <source>
        <dbReference type="ARBA" id="ARBA00022692"/>
    </source>
</evidence>
<evidence type="ECO:0000256" key="9">
    <source>
        <dbReference type="ARBA" id="ARBA00023136"/>
    </source>
</evidence>
<dbReference type="Pfam" id="PF00777">
    <property type="entry name" value="Glyco_transf_29"/>
    <property type="match status" value="1"/>
</dbReference>
<dbReference type="STRING" id="7897.ENSLACP00000016735"/>
<keyword evidence="3" id="KW-0328">Glycosyltransferase</keyword>
<keyword evidence="13" id="KW-0732">Signal</keyword>
<dbReference type="InterPro" id="IPR012163">
    <property type="entry name" value="Sialyl_trans"/>
</dbReference>
<dbReference type="eggNOG" id="KOG2692">
    <property type="taxonomic scope" value="Eukaryota"/>
</dbReference>
<proteinExistence type="inferred from homology"/>
<evidence type="ECO:0000256" key="13">
    <source>
        <dbReference type="SAM" id="SignalP"/>
    </source>
</evidence>
<dbReference type="GO" id="GO:0003828">
    <property type="term" value="F:alpha-N-acetylneuraminate alpha-2,8-sialyltransferase activity"/>
    <property type="evidence" value="ECO:0007669"/>
    <property type="project" value="TreeGrafter"/>
</dbReference>
<evidence type="ECO:0000256" key="7">
    <source>
        <dbReference type="ARBA" id="ARBA00022989"/>
    </source>
</evidence>
<protein>
    <recommendedName>
        <fullName evidence="16">ST8 alpha-N-acetyl-neuraminide alpha-2,8-sialyltransferase 6</fullName>
    </recommendedName>
</protein>
<keyword evidence="5" id="KW-0812">Transmembrane</keyword>
<keyword evidence="10" id="KW-1015">Disulfide bond</keyword>
<dbReference type="Ensembl" id="ENSLACT00000016851.1">
    <property type="protein sequence ID" value="ENSLACP00000016735.1"/>
    <property type="gene ID" value="ENSLACG00000014742.1"/>
</dbReference>
<comment type="similarity">
    <text evidence="2">Belongs to the glycosyltransferase 29 family.</text>
</comment>
<evidence type="ECO:0000256" key="8">
    <source>
        <dbReference type="ARBA" id="ARBA00023034"/>
    </source>
</evidence>
<accession>H3B4B4</accession>
<dbReference type="OMA" id="HTQGVLQ"/>
<evidence type="ECO:0000256" key="10">
    <source>
        <dbReference type="ARBA" id="ARBA00023157"/>
    </source>
</evidence>
<dbReference type="InterPro" id="IPR038578">
    <property type="entry name" value="GT29-like_sf"/>
</dbReference>
<sequence>MAFGVLSLGGLTVLLSLLLQYKNVSYKSFRETETKMSEENRKRCGELRENLTSQELPKEIDVGRLAEDIKKLRTCPWEQDFAVLNRYRTDLNKCSNLTQRLVLTRENAPIGHEIEYEVAEQRVRVEEPLFKLLPRESPFKKAPYKRCAVVGNAGILLNSGCGRRIDQADFVFRCNLPPLNYSKDVGSKTDLVTANPSIIIQKYHGLKESRRLFVERMKVYKDALILMAAFSQSFATEISLAVAYALEDFGSKQKAIFFHPAYLRQLGSLWRSWGVRARRLSSGLMLVSAALELCDSVALYGFWPFSTGLDGEAVLHHYYDNVPPEPGVHAMSSEFVHYLQMHSKGVLQLHVGKCL</sequence>
<evidence type="ECO:0000256" key="4">
    <source>
        <dbReference type="ARBA" id="ARBA00022679"/>
    </source>
</evidence>
<dbReference type="InParanoid" id="H3B4B4"/>
<evidence type="ECO:0000313" key="15">
    <source>
        <dbReference type="Proteomes" id="UP000008672"/>
    </source>
</evidence>
<name>H3B4B4_LATCH</name>
<reference evidence="14" key="3">
    <citation type="submission" date="2025-09" db="UniProtKB">
        <authorList>
            <consortium name="Ensembl"/>
        </authorList>
    </citation>
    <scope>IDENTIFICATION</scope>
</reference>
<organism evidence="14 15">
    <name type="scientific">Latimeria chalumnae</name>
    <name type="common">Coelacanth</name>
    <dbReference type="NCBI Taxonomy" id="7897"/>
    <lineage>
        <taxon>Eukaryota</taxon>
        <taxon>Metazoa</taxon>
        <taxon>Chordata</taxon>
        <taxon>Craniata</taxon>
        <taxon>Vertebrata</taxon>
        <taxon>Euteleostomi</taxon>
        <taxon>Coelacanthiformes</taxon>
        <taxon>Coelacanthidae</taxon>
        <taxon>Latimeria</taxon>
    </lineage>
</organism>
<dbReference type="GO" id="GO:0000139">
    <property type="term" value="C:Golgi membrane"/>
    <property type="evidence" value="ECO:0007669"/>
    <property type="project" value="UniProtKB-SubCell"/>
</dbReference>
<reference evidence="15" key="1">
    <citation type="submission" date="2011-08" db="EMBL/GenBank/DDBJ databases">
        <title>The draft genome of Latimeria chalumnae.</title>
        <authorList>
            <person name="Di Palma F."/>
            <person name="Alfoldi J."/>
            <person name="Johnson J."/>
            <person name="Berlin A."/>
            <person name="Gnerre S."/>
            <person name="Jaffe D."/>
            <person name="MacCallum I."/>
            <person name="Young S."/>
            <person name="Walker B.J."/>
            <person name="Lander E."/>
            <person name="Lindblad-Toh K."/>
        </authorList>
    </citation>
    <scope>NUCLEOTIDE SEQUENCE [LARGE SCALE GENOMIC DNA]</scope>
    <source>
        <strain evidence="15">Wild caught</strain>
    </source>
</reference>
<dbReference type="PANTHER" id="PTHR11987:SF53">
    <property type="entry name" value="ALPHA-2,8-SIALYLTRANSFERASE 8F-LIKE"/>
    <property type="match status" value="1"/>
</dbReference>
<dbReference type="InterPro" id="IPR050943">
    <property type="entry name" value="Glycosyltr_29_Sialyltrsf"/>
</dbReference>
<keyword evidence="8" id="KW-0333">Golgi apparatus</keyword>
<dbReference type="CDD" id="cd23971">
    <property type="entry name" value="GT29_ST8SIA_mono"/>
    <property type="match status" value="1"/>
</dbReference>
<dbReference type="InterPro" id="IPR001675">
    <property type="entry name" value="Glyco_trans_29"/>
</dbReference>
<keyword evidence="15" id="KW-1185">Reference proteome</keyword>
<gene>
    <name evidence="14" type="primary">LOC102365061</name>
</gene>
<dbReference type="Gene3D" id="3.90.1480.20">
    <property type="entry name" value="Glycosyl transferase family 29"/>
    <property type="match status" value="1"/>
</dbReference>